<keyword evidence="1" id="KW-0472">Membrane</keyword>
<feature type="transmembrane region" description="Helical" evidence="1">
    <location>
        <begin position="100"/>
        <end position="120"/>
    </location>
</feature>
<sequence length="168" mass="17253">MEIGSGHTATTVLVGALVLLWVVARQFRERPVSGGRQAVLPLVLTAVGLYTLVLAHPPVTSLGLLLTAVELLATAAFGLVRGNSVRLYERGGVLMQRGGVPTLVLWLLTIGVRIGLGVLASSLGVGALTTATLTLSFGLSLLAQAFVIGRRAAALAGTPAPVRARIDG</sequence>
<keyword evidence="3" id="KW-1185">Reference proteome</keyword>
<keyword evidence="1" id="KW-1133">Transmembrane helix</keyword>
<feature type="transmembrane region" description="Helical" evidence="1">
    <location>
        <begin position="39"/>
        <end position="56"/>
    </location>
</feature>
<dbReference type="Proteomes" id="UP001500449">
    <property type="component" value="Unassembled WGS sequence"/>
</dbReference>
<feature type="transmembrane region" description="Helical" evidence="1">
    <location>
        <begin position="126"/>
        <end position="148"/>
    </location>
</feature>
<evidence type="ECO:0008006" key="4">
    <source>
        <dbReference type="Google" id="ProtNLM"/>
    </source>
</evidence>
<evidence type="ECO:0000313" key="2">
    <source>
        <dbReference type="EMBL" id="GAA1876593.1"/>
    </source>
</evidence>
<feature type="transmembrane region" description="Helical" evidence="1">
    <location>
        <begin position="6"/>
        <end position="27"/>
    </location>
</feature>
<evidence type="ECO:0000256" key="1">
    <source>
        <dbReference type="SAM" id="Phobius"/>
    </source>
</evidence>
<proteinExistence type="predicted"/>
<organism evidence="2 3">
    <name type="scientific">Pseudonocardia ailaonensis</name>
    <dbReference type="NCBI Taxonomy" id="367279"/>
    <lineage>
        <taxon>Bacteria</taxon>
        <taxon>Bacillati</taxon>
        <taxon>Actinomycetota</taxon>
        <taxon>Actinomycetes</taxon>
        <taxon>Pseudonocardiales</taxon>
        <taxon>Pseudonocardiaceae</taxon>
        <taxon>Pseudonocardia</taxon>
    </lineage>
</organism>
<dbReference type="EMBL" id="BAAAQK010000028">
    <property type="protein sequence ID" value="GAA1876593.1"/>
    <property type="molecule type" value="Genomic_DNA"/>
</dbReference>
<name>A0ABN2NR46_9PSEU</name>
<comment type="caution">
    <text evidence="2">The sequence shown here is derived from an EMBL/GenBank/DDBJ whole genome shotgun (WGS) entry which is preliminary data.</text>
</comment>
<evidence type="ECO:0000313" key="3">
    <source>
        <dbReference type="Proteomes" id="UP001500449"/>
    </source>
</evidence>
<keyword evidence="1" id="KW-0812">Transmembrane</keyword>
<protein>
    <recommendedName>
        <fullName evidence="4">DUF1453 domain-containing protein</fullName>
    </recommendedName>
</protein>
<reference evidence="2 3" key="1">
    <citation type="journal article" date="2019" name="Int. J. Syst. Evol. Microbiol.">
        <title>The Global Catalogue of Microorganisms (GCM) 10K type strain sequencing project: providing services to taxonomists for standard genome sequencing and annotation.</title>
        <authorList>
            <consortium name="The Broad Institute Genomics Platform"/>
            <consortium name="The Broad Institute Genome Sequencing Center for Infectious Disease"/>
            <person name="Wu L."/>
            <person name="Ma J."/>
        </authorList>
    </citation>
    <scope>NUCLEOTIDE SEQUENCE [LARGE SCALE GENOMIC DNA]</scope>
    <source>
        <strain evidence="2 3">JCM 16009</strain>
    </source>
</reference>
<feature type="transmembrane region" description="Helical" evidence="1">
    <location>
        <begin position="62"/>
        <end position="80"/>
    </location>
</feature>
<accession>A0ABN2NR46</accession>
<gene>
    <name evidence="2" type="ORF">GCM10009836_67470</name>
</gene>
<dbReference type="RefSeq" id="WP_344426689.1">
    <property type="nucleotide sequence ID" value="NZ_BAAAQK010000028.1"/>
</dbReference>